<organism evidence="5 6">
    <name type="scientific">Marinobacter fuscus</name>
    <dbReference type="NCBI Taxonomy" id="2109942"/>
    <lineage>
        <taxon>Bacteria</taxon>
        <taxon>Pseudomonadati</taxon>
        <taxon>Pseudomonadota</taxon>
        <taxon>Gammaproteobacteria</taxon>
        <taxon>Pseudomonadales</taxon>
        <taxon>Marinobacteraceae</taxon>
        <taxon>Marinobacter</taxon>
    </lineage>
</organism>
<dbReference type="PROSITE" id="PS50943">
    <property type="entry name" value="HTH_CROC1"/>
    <property type="match status" value="1"/>
</dbReference>
<dbReference type="Proteomes" id="UP000239866">
    <property type="component" value="Unassembled WGS sequence"/>
</dbReference>
<dbReference type="InterPro" id="IPR010982">
    <property type="entry name" value="Lambda_DNA-bd_dom_sf"/>
</dbReference>
<evidence type="ECO:0000256" key="1">
    <source>
        <dbReference type="ARBA" id="ARBA00023015"/>
    </source>
</evidence>
<dbReference type="GO" id="GO:0003677">
    <property type="term" value="F:DNA binding"/>
    <property type="evidence" value="ECO:0007669"/>
    <property type="project" value="UniProtKB-KW"/>
</dbReference>
<reference evidence="5 6" key="1">
    <citation type="submission" date="2018-03" db="EMBL/GenBank/DDBJ databases">
        <title>Marinobacter brunus sp. nov., a marine bacterium of Gamma-proteobacteria isolated from the surface seawater of the South China Sea.</title>
        <authorList>
            <person name="Cheng H."/>
            <person name="Wu Y.-H."/>
            <person name="Xamxidin M."/>
            <person name="Xu X.-W."/>
        </authorList>
    </citation>
    <scope>NUCLEOTIDE SEQUENCE [LARGE SCALE GENOMIC DNA]</scope>
    <source>
        <strain evidence="5 6">NH169-3</strain>
    </source>
</reference>
<accession>A0A2T1K792</accession>
<evidence type="ECO:0000313" key="5">
    <source>
        <dbReference type="EMBL" id="PSF05930.1"/>
    </source>
</evidence>
<protein>
    <submittedName>
        <fullName evidence="5">Transcriptional regulator</fullName>
    </submittedName>
</protein>
<evidence type="ECO:0000259" key="4">
    <source>
        <dbReference type="PROSITE" id="PS50943"/>
    </source>
</evidence>
<dbReference type="Pfam" id="PF01381">
    <property type="entry name" value="HTH_3"/>
    <property type="match status" value="1"/>
</dbReference>
<dbReference type="CDD" id="cd00093">
    <property type="entry name" value="HTH_XRE"/>
    <property type="match status" value="1"/>
</dbReference>
<keyword evidence="2" id="KW-0238">DNA-binding</keyword>
<keyword evidence="6" id="KW-1185">Reference proteome</keyword>
<dbReference type="EMBL" id="PXNP01000086">
    <property type="protein sequence ID" value="PSF05930.1"/>
    <property type="molecule type" value="Genomic_DNA"/>
</dbReference>
<dbReference type="GeneID" id="94724495"/>
<keyword evidence="1" id="KW-0805">Transcription regulation</keyword>
<sequence length="107" mass="12190">MATTERDNRLLNEIRETALDLHAVGLIGKRRLGEYEELCRTDSRELPPEEIRNIRSQTRMSQAVFAAILNVSVSTVQKWETGEKKPAGASLKLLNLVRRKGIEILYL</sequence>
<comment type="caution">
    <text evidence="5">The sequence shown here is derived from an EMBL/GenBank/DDBJ whole genome shotgun (WGS) entry which is preliminary data.</text>
</comment>
<name>A0A2T1K792_9GAMM</name>
<dbReference type="PANTHER" id="PTHR36511">
    <property type="entry name" value="MERR FAMILY BACTERIAL REGULATORY PROTEIN"/>
    <property type="match status" value="1"/>
</dbReference>
<dbReference type="PANTHER" id="PTHR36511:SF3">
    <property type="entry name" value="ANTITOXIN HIGA-2"/>
    <property type="match status" value="1"/>
</dbReference>
<dbReference type="OrthoDB" id="9799384at2"/>
<dbReference type="InterPro" id="IPR001387">
    <property type="entry name" value="Cro/C1-type_HTH"/>
</dbReference>
<feature type="domain" description="HTH cro/C1-type" evidence="4">
    <location>
        <begin position="51"/>
        <end position="94"/>
    </location>
</feature>
<keyword evidence="3" id="KW-0804">Transcription</keyword>
<dbReference type="InterPro" id="IPR052359">
    <property type="entry name" value="HTH-type_reg/antitoxin"/>
</dbReference>
<gene>
    <name evidence="5" type="ORF">C7H09_12325</name>
</gene>
<proteinExistence type="predicted"/>
<dbReference type="SUPFAM" id="SSF47413">
    <property type="entry name" value="lambda repressor-like DNA-binding domains"/>
    <property type="match status" value="1"/>
</dbReference>
<dbReference type="AlphaFoldDB" id="A0A2T1K792"/>
<dbReference type="Gene3D" id="1.10.260.40">
    <property type="entry name" value="lambda repressor-like DNA-binding domains"/>
    <property type="match status" value="1"/>
</dbReference>
<evidence type="ECO:0000256" key="2">
    <source>
        <dbReference type="ARBA" id="ARBA00023125"/>
    </source>
</evidence>
<dbReference type="RefSeq" id="WP_106763123.1">
    <property type="nucleotide sequence ID" value="NZ_PXNP01000086.1"/>
</dbReference>
<evidence type="ECO:0000313" key="6">
    <source>
        <dbReference type="Proteomes" id="UP000239866"/>
    </source>
</evidence>
<evidence type="ECO:0000256" key="3">
    <source>
        <dbReference type="ARBA" id="ARBA00023163"/>
    </source>
</evidence>
<dbReference type="SMART" id="SM00530">
    <property type="entry name" value="HTH_XRE"/>
    <property type="match status" value="1"/>
</dbReference>